<keyword evidence="2" id="KW-1185">Reference proteome</keyword>
<dbReference type="PANTHER" id="PTHR46082">
    <property type="entry name" value="ATP/GTP-BINDING PROTEIN-RELATED"/>
    <property type="match status" value="1"/>
</dbReference>
<protein>
    <submittedName>
        <fullName evidence="1">Tetratricopeptide repeat protein</fullName>
    </submittedName>
</protein>
<dbReference type="InterPro" id="IPR011990">
    <property type="entry name" value="TPR-like_helical_dom_sf"/>
</dbReference>
<reference evidence="1 2" key="1">
    <citation type="submission" date="2018-08" db="EMBL/GenBank/DDBJ databases">
        <title>Sequencing the genomes of 1000 actinobacteria strains.</title>
        <authorList>
            <person name="Klenk H.-P."/>
        </authorList>
    </citation>
    <scope>NUCLEOTIDE SEQUENCE [LARGE SCALE GENOMIC DNA]</scope>
    <source>
        <strain evidence="1 2">DSM 44099</strain>
    </source>
</reference>
<gene>
    <name evidence="1" type="ORF">DFJ67_1863</name>
</gene>
<dbReference type="Pfam" id="PF13424">
    <property type="entry name" value="TPR_12"/>
    <property type="match status" value="2"/>
</dbReference>
<dbReference type="Proteomes" id="UP000256913">
    <property type="component" value="Unassembled WGS sequence"/>
</dbReference>
<evidence type="ECO:0000313" key="2">
    <source>
        <dbReference type="Proteomes" id="UP000256913"/>
    </source>
</evidence>
<dbReference type="Pfam" id="PF13374">
    <property type="entry name" value="TPR_10"/>
    <property type="match status" value="1"/>
</dbReference>
<dbReference type="PANTHER" id="PTHR46082:SF6">
    <property type="entry name" value="AAA+ ATPASE DOMAIN-CONTAINING PROTEIN-RELATED"/>
    <property type="match status" value="1"/>
</dbReference>
<dbReference type="OrthoDB" id="580767at2"/>
<comment type="caution">
    <text evidence="1">The sequence shown here is derived from an EMBL/GenBank/DDBJ whole genome shotgun (WGS) entry which is preliminary data.</text>
</comment>
<dbReference type="InterPro" id="IPR027417">
    <property type="entry name" value="P-loop_NTPase"/>
</dbReference>
<dbReference type="InterPro" id="IPR053137">
    <property type="entry name" value="NLR-like"/>
</dbReference>
<dbReference type="SUPFAM" id="SSF52540">
    <property type="entry name" value="P-loop containing nucleoside triphosphate hydrolases"/>
    <property type="match status" value="2"/>
</dbReference>
<dbReference type="AlphaFoldDB" id="A0A3D9ZQH8"/>
<dbReference type="Gene3D" id="3.40.50.300">
    <property type="entry name" value="P-loop containing nucleotide triphosphate hydrolases"/>
    <property type="match status" value="2"/>
</dbReference>
<dbReference type="SUPFAM" id="SSF48452">
    <property type="entry name" value="TPR-like"/>
    <property type="match status" value="2"/>
</dbReference>
<dbReference type="EMBL" id="QUMQ01000001">
    <property type="protein sequence ID" value="REF95900.1"/>
    <property type="molecule type" value="Genomic_DNA"/>
</dbReference>
<accession>A0A3D9ZQH8</accession>
<proteinExistence type="predicted"/>
<dbReference type="RefSeq" id="WP_116067509.1">
    <property type="nucleotide sequence ID" value="NZ_BONB01000038.1"/>
</dbReference>
<organism evidence="1 2">
    <name type="scientific">Asanoa ferruginea</name>
    <dbReference type="NCBI Taxonomy" id="53367"/>
    <lineage>
        <taxon>Bacteria</taxon>
        <taxon>Bacillati</taxon>
        <taxon>Actinomycetota</taxon>
        <taxon>Actinomycetes</taxon>
        <taxon>Micromonosporales</taxon>
        <taxon>Micromonosporaceae</taxon>
        <taxon>Asanoa</taxon>
    </lineage>
</organism>
<dbReference type="Gene3D" id="1.25.40.10">
    <property type="entry name" value="Tetratricopeptide repeat domain"/>
    <property type="match status" value="2"/>
</dbReference>
<evidence type="ECO:0000313" key="1">
    <source>
        <dbReference type="EMBL" id="REF95900.1"/>
    </source>
</evidence>
<dbReference type="NCBIfam" id="NF040586">
    <property type="entry name" value="FxSxx_TPR"/>
    <property type="match status" value="1"/>
</dbReference>
<name>A0A3D9ZQH8_9ACTN</name>
<sequence>MTDRGSAAPTIVTFAASSPEVGITRIVANTAVALCHVDKRVLVIDTGADGELVRAFLDPFLMSVSDPSDLLDTEAARLVTEFIEKPLSLCRYILPVGRGNLDLLGSSRPFSVLRGNDLESVPSGEIRAALRRTRYDVILVGLPAATEAQTNLIAGLTDAVVICFQPQYAPIRDAVKAALSIRDAASRPRRTAAAAVPFDARVLPRASQTIGEVRQAFSRLGAAFAERVVKVPELSPAASALSILLDDPPTSPRTAGPFEAFADLVWFITNGEVRSLPRIPDPVRRRYRRSLTGDARDVDTRAVLAYAPSDRPWADWVGEQLRQLGFTVGTWNTEQHWLDGPERSLLVLIGSSAFAAAPVAAEVTDVLRMAPGAETVLLNVEPSRHDAFPTVRAVDLTGPLEADALKRLLAAFGMGDRVAEVAGRESRQRFPGAEATAGEKLFSVPRASTRMVGRDAYLEDIRSALVESETVGVVILAGEPGVGKSAIAQAYAYRFAYDYDVVWWIPAGDEQTVRASLTRLGYVMGVEPSADMVAATFDALRAARPGRTLLVYDAADDVDTLVELLPREGFGHIVITAQPQAADTLPDLWATRNRRVHVKPLTAAEAVAILRGYAPALPGVEGEKLIETTGRAPLSLHLAGALVRQLAGETELRAGSSASEAASWAADEIRDRLADAGGASFAAIVGMTLDQLDKHPLGRLTHRLAELCCFLDPARVSLSLLRWPAMVEQLADAAGIEPRALLDEPFDLDQVIWLGQRLEIFSVFWGADSDLQMHGLVRTMVRKAIPAEEHDRRRDQVRRGLAGFAAGRLQDGQVLAELRHHLVPSGALVSPEWAVRRWVLAQLRWTSDDDDAVVRAQRLAQVETALDAWTAGDAPRESLTIQLATYRADLQRQMGRPRESLAADELLLSVALKDLGARSVRVLTARRGMSGDLRGLGQFAEALVQDRGTWHQFRDLFGEDHPQTLQASHNLANSYFLAGYPERAYFHEQDTLTRREALFGPDDPLTWWSMAAAAGFQRELGRYGEASRRLYAALDRIRKFQSASHPDVLRIKGHLAVAERRLGRYAVARQLNTDAVNGYRHTFGFDHPRTQAGMLSLAMDLFRLAEWEDALELARQCLELYTAALVEGHPFVEASRANLALVLWSAGRADAALAQAGRAAESLAGRLGEVHPWVLAARLNLAGMSDQGPQHDTLGLCEEFLGAGHPYTRVAAEYLSGGRRPVPHSLLIDIDVPEV</sequence>